<sequence>MCFKPLIASPAFYISNDLLDTNFMCVPDLKRKTDLRLFLLKCMSSRGAFAEQCRCVAEEGHVLQETQNLHLRFVDDRSRYYLVTGRSFKGQTTLKPRKNGVTTVKFDTLYL</sequence>
<accession>A0A4Y2JB33</accession>
<dbReference type="Proteomes" id="UP000499080">
    <property type="component" value="Unassembled WGS sequence"/>
</dbReference>
<organism evidence="1 2">
    <name type="scientific">Araneus ventricosus</name>
    <name type="common">Orbweaver spider</name>
    <name type="synonym">Epeira ventricosa</name>
    <dbReference type="NCBI Taxonomy" id="182803"/>
    <lineage>
        <taxon>Eukaryota</taxon>
        <taxon>Metazoa</taxon>
        <taxon>Ecdysozoa</taxon>
        <taxon>Arthropoda</taxon>
        <taxon>Chelicerata</taxon>
        <taxon>Arachnida</taxon>
        <taxon>Araneae</taxon>
        <taxon>Araneomorphae</taxon>
        <taxon>Entelegynae</taxon>
        <taxon>Araneoidea</taxon>
        <taxon>Araneidae</taxon>
        <taxon>Araneus</taxon>
    </lineage>
</organism>
<dbReference type="EMBL" id="BGPR01003360">
    <property type="protein sequence ID" value="GBM87135.1"/>
    <property type="molecule type" value="Genomic_DNA"/>
</dbReference>
<evidence type="ECO:0000313" key="2">
    <source>
        <dbReference type="Proteomes" id="UP000499080"/>
    </source>
</evidence>
<evidence type="ECO:0000313" key="1">
    <source>
        <dbReference type="EMBL" id="GBM87135.1"/>
    </source>
</evidence>
<reference evidence="1 2" key="1">
    <citation type="journal article" date="2019" name="Sci. Rep.">
        <title>Orb-weaving spider Araneus ventricosus genome elucidates the spidroin gene catalogue.</title>
        <authorList>
            <person name="Kono N."/>
            <person name="Nakamura H."/>
            <person name="Ohtoshi R."/>
            <person name="Moran D.A.P."/>
            <person name="Shinohara A."/>
            <person name="Yoshida Y."/>
            <person name="Fujiwara M."/>
            <person name="Mori M."/>
            <person name="Tomita M."/>
            <person name="Arakawa K."/>
        </authorList>
    </citation>
    <scope>NUCLEOTIDE SEQUENCE [LARGE SCALE GENOMIC DNA]</scope>
</reference>
<name>A0A4Y2JB33_ARAVE</name>
<gene>
    <name evidence="1" type="ORF">AVEN_110015_1</name>
</gene>
<comment type="caution">
    <text evidence="1">The sequence shown here is derived from an EMBL/GenBank/DDBJ whole genome shotgun (WGS) entry which is preliminary data.</text>
</comment>
<dbReference type="AlphaFoldDB" id="A0A4Y2JB33"/>
<protein>
    <submittedName>
        <fullName evidence="1">Uncharacterized protein</fullName>
    </submittedName>
</protein>
<keyword evidence="2" id="KW-1185">Reference proteome</keyword>
<proteinExistence type="predicted"/>